<reference evidence="2" key="2">
    <citation type="submission" date="2002-05" db="EMBL/GenBank/DDBJ databases">
        <title>Chromosome-wide comparison between domesticated rice subspecies indica and japonica.</title>
        <authorList>
            <person name="Han B."/>
        </authorList>
    </citation>
    <scope>NUCLEOTIDE SEQUENCE</scope>
</reference>
<evidence type="ECO:0000256" key="1">
    <source>
        <dbReference type="SAM" id="MobiDB-lite"/>
    </source>
</evidence>
<name>Q25A13_ORYSA</name>
<sequence length="73" mass="7295">MAVALARLAVTGDARTADDEDARSGEDGGSGGRNRTAGAGGAARGELALSQGTQGGVKEWVRGVVRERIQGGN</sequence>
<proteinExistence type="predicted"/>
<protein>
    <submittedName>
        <fullName evidence="3">H0811D08.12 protein</fullName>
    </submittedName>
    <submittedName>
        <fullName evidence="2">H0821G03.3 protein</fullName>
    </submittedName>
</protein>
<evidence type="ECO:0000313" key="3">
    <source>
        <dbReference type="EMBL" id="CAJ86116.1"/>
    </source>
</evidence>
<evidence type="ECO:0000313" key="2">
    <source>
        <dbReference type="EMBL" id="CAJ86052.1"/>
    </source>
</evidence>
<dbReference type="EMBL" id="AL117265">
    <property type="protein sequence ID" value="CAJ86116.1"/>
    <property type="molecule type" value="Genomic_DNA"/>
</dbReference>
<dbReference type="AlphaFoldDB" id="Q25A13"/>
<feature type="region of interest" description="Disordered" evidence="1">
    <location>
        <begin position="10"/>
        <end position="53"/>
    </location>
</feature>
<organism evidence="2">
    <name type="scientific">Oryza sativa</name>
    <name type="common">Rice</name>
    <dbReference type="NCBI Taxonomy" id="4530"/>
    <lineage>
        <taxon>Eukaryota</taxon>
        <taxon>Viridiplantae</taxon>
        <taxon>Streptophyta</taxon>
        <taxon>Embryophyta</taxon>
        <taxon>Tracheophyta</taxon>
        <taxon>Spermatophyta</taxon>
        <taxon>Magnoliopsida</taxon>
        <taxon>Liliopsida</taxon>
        <taxon>Poales</taxon>
        <taxon>Poaceae</taxon>
        <taxon>BOP clade</taxon>
        <taxon>Oryzoideae</taxon>
        <taxon>Oryzeae</taxon>
        <taxon>Oryzinae</taxon>
        <taxon>Oryza</taxon>
    </lineage>
</organism>
<gene>
    <name evidence="2" type="primary">H0821G03.3</name>
    <name evidence="3" type="synonym">H0811D08.12</name>
</gene>
<accession>Q25A13</accession>
<dbReference type="EMBL" id="AL732337">
    <property type="protein sequence ID" value="CAJ86052.1"/>
    <property type="molecule type" value="Genomic_DNA"/>
</dbReference>
<reference evidence="2" key="1">
    <citation type="journal article" date="2002" name="Nature">
        <title>Sequence and analysis of rice chromosome 4.</title>
        <authorList>
            <person name="Feng Q."/>
            <person name="Zhang Y."/>
            <person name="Hao P."/>
            <person name="Wang S."/>
            <person name="Fu G."/>
            <person name="Huang Y."/>
            <person name="Li Y."/>
            <person name="Zhu J."/>
            <person name="Liu Y."/>
            <person name="Hu X."/>
            <person name="Jia P."/>
            <person name="Zhang Y."/>
            <person name="Zhao Q."/>
            <person name="Ying K."/>
            <person name="Yu S."/>
            <person name="Tang Y."/>
            <person name="Weng Q."/>
            <person name="Zhang L."/>
            <person name="Lu Y."/>
            <person name="Mu J."/>
            <person name="Lu Y."/>
            <person name="Zhang L.S."/>
            <person name="Yu Z."/>
            <person name="Fan D."/>
            <person name="Liu X."/>
            <person name="Lu T."/>
            <person name="Li C."/>
            <person name="Wu Y."/>
            <person name="Sun T."/>
            <person name="Lei H."/>
            <person name="Li T."/>
            <person name="Hu H."/>
            <person name="Guan J."/>
            <person name="Wu M."/>
            <person name="Zhang R."/>
            <person name="Zhou B."/>
            <person name="Chen Z."/>
            <person name="Chen L."/>
            <person name="Jin Z."/>
            <person name="Wang R."/>
            <person name="Yin H."/>
            <person name="Cai Z."/>
            <person name="Ren S."/>
            <person name="Lv G."/>
            <person name="Gu W."/>
            <person name="Zhu G."/>
            <person name="Tu Y."/>
            <person name="Jia J."/>
            <person name="Zhang Y."/>
            <person name="Chen J."/>
            <person name="Kang H."/>
            <person name="Chen X."/>
            <person name="Shao C."/>
            <person name="Sun Y."/>
            <person name="Hu Q."/>
            <person name="Zhang X."/>
            <person name="Zhang W."/>
            <person name="Wang L."/>
            <person name="Ding C."/>
            <person name="Sheng H."/>
            <person name="Gu J."/>
            <person name="Chen S."/>
            <person name="Ni L."/>
            <person name="Zhu F."/>
            <person name="Chen W."/>
            <person name="Lan L."/>
            <person name="Lai Y."/>
            <person name="Cheng Z."/>
            <person name="Gu M."/>
            <person name="Jiang J."/>
            <person name="Li J."/>
            <person name="Hong G."/>
            <person name="Xue Y."/>
            <person name="Han B."/>
        </authorList>
    </citation>
    <scope>NUCLEOTIDE SEQUENCE</scope>
</reference>
<feature type="compositionally biased region" description="Gly residues" evidence="1">
    <location>
        <begin position="27"/>
        <end position="43"/>
    </location>
</feature>